<gene>
    <name evidence="1" type="ORF">ACFPOE_07340</name>
</gene>
<evidence type="ECO:0008006" key="3">
    <source>
        <dbReference type="Google" id="ProtNLM"/>
    </source>
</evidence>
<proteinExistence type="predicted"/>
<sequence length="185" mass="19945">MKSKNWKSVPFIVSASLVITALLLSVVAWCFSDAGLANIQRHWMRDYGEMKWRPVSLTYSGQWIVETVSRPTDGAVLTYGLWPSGKTIPSGTASIGLKRRVTGEQASIVLAPLAPDNGRSSNFAECLRTAACRSASSFLGLTTPATVVSVHDGEWAVLERFATSVLVLNPGHASTSDLQLQPTSH</sequence>
<name>A0ABW0N9I9_9BURK</name>
<dbReference type="Proteomes" id="UP001596037">
    <property type="component" value="Unassembled WGS sequence"/>
</dbReference>
<keyword evidence="2" id="KW-1185">Reference proteome</keyword>
<evidence type="ECO:0000313" key="2">
    <source>
        <dbReference type="Proteomes" id="UP001596037"/>
    </source>
</evidence>
<organism evidence="1 2">
    <name type="scientific">Caenimonas terrae</name>
    <dbReference type="NCBI Taxonomy" id="696074"/>
    <lineage>
        <taxon>Bacteria</taxon>
        <taxon>Pseudomonadati</taxon>
        <taxon>Pseudomonadota</taxon>
        <taxon>Betaproteobacteria</taxon>
        <taxon>Burkholderiales</taxon>
        <taxon>Comamonadaceae</taxon>
        <taxon>Caenimonas</taxon>
    </lineage>
</organism>
<accession>A0ABW0N9I9</accession>
<dbReference type="RefSeq" id="WP_376849377.1">
    <property type="nucleotide sequence ID" value="NZ_JBHSMF010000006.1"/>
</dbReference>
<protein>
    <recommendedName>
        <fullName evidence="3">SdpA family antimicrobial peptide system protein</fullName>
    </recommendedName>
</protein>
<dbReference type="EMBL" id="JBHSMF010000006">
    <property type="protein sequence ID" value="MFC5497341.1"/>
    <property type="molecule type" value="Genomic_DNA"/>
</dbReference>
<evidence type="ECO:0000313" key="1">
    <source>
        <dbReference type="EMBL" id="MFC5497341.1"/>
    </source>
</evidence>
<reference evidence="2" key="1">
    <citation type="journal article" date="2019" name="Int. J. Syst. Evol. Microbiol.">
        <title>The Global Catalogue of Microorganisms (GCM) 10K type strain sequencing project: providing services to taxonomists for standard genome sequencing and annotation.</title>
        <authorList>
            <consortium name="The Broad Institute Genomics Platform"/>
            <consortium name="The Broad Institute Genome Sequencing Center for Infectious Disease"/>
            <person name="Wu L."/>
            <person name="Ma J."/>
        </authorList>
    </citation>
    <scope>NUCLEOTIDE SEQUENCE [LARGE SCALE GENOMIC DNA]</scope>
    <source>
        <strain evidence="2">CCUG 57401</strain>
    </source>
</reference>
<comment type="caution">
    <text evidence="1">The sequence shown here is derived from an EMBL/GenBank/DDBJ whole genome shotgun (WGS) entry which is preliminary data.</text>
</comment>